<dbReference type="EMBL" id="CAKE01000018">
    <property type="protein sequence ID" value="CCI82217.1"/>
    <property type="molecule type" value="Genomic_DNA"/>
</dbReference>
<evidence type="ECO:0000313" key="8">
    <source>
        <dbReference type="EMBL" id="CCI82217.1"/>
    </source>
</evidence>
<dbReference type="OrthoDB" id="9801102at2"/>
<dbReference type="GO" id="GO:0098795">
    <property type="term" value="P:global gene silencing by mRNA cleavage"/>
    <property type="evidence" value="ECO:0007669"/>
    <property type="project" value="TreeGrafter"/>
</dbReference>
<dbReference type="RefSeq" id="WP_008471237.1">
    <property type="nucleotide sequence ID" value="NZ_AYZP01000018.1"/>
</dbReference>
<accession>I7L6T8</accession>
<comment type="similarity">
    <text evidence="1">Belongs to the YoeB family.</text>
</comment>
<dbReference type="InterPro" id="IPR009614">
    <property type="entry name" value="YoeB_toxin"/>
</dbReference>
<dbReference type="PANTHER" id="PTHR38039:SF1">
    <property type="entry name" value="TOXIN YOEB"/>
    <property type="match status" value="1"/>
</dbReference>
<dbReference type="PATRIC" id="fig|1423758.3.peg.771"/>
<dbReference type="SUPFAM" id="SSF143011">
    <property type="entry name" value="RelE-like"/>
    <property type="match status" value="1"/>
</dbReference>
<keyword evidence="2" id="KW-1277">Toxin-antitoxin system</keyword>
<gene>
    <name evidence="8" type="ORF">BN55_02610</name>
</gene>
<dbReference type="GO" id="GO:0016787">
    <property type="term" value="F:hydrolase activity"/>
    <property type="evidence" value="ECO:0007669"/>
    <property type="project" value="UniProtKB-KW"/>
</dbReference>
<dbReference type="GO" id="GO:0004519">
    <property type="term" value="F:endonuclease activity"/>
    <property type="evidence" value="ECO:0007669"/>
    <property type="project" value="UniProtKB-KW"/>
</dbReference>
<proteinExistence type="inferred from homology"/>
<dbReference type="InterPro" id="IPR035093">
    <property type="entry name" value="RelE/ParE_toxin_dom_sf"/>
</dbReference>
<dbReference type="NCBIfam" id="TIGR02116">
    <property type="entry name" value="toxin_Txe_YoeB"/>
    <property type="match status" value="1"/>
</dbReference>
<keyword evidence="4" id="KW-0255">Endonuclease</keyword>
<keyword evidence="9" id="KW-1185">Reference proteome</keyword>
<protein>
    <recommendedName>
        <fullName evidence="7">Endoribonuclease YoeB</fullName>
    </recommendedName>
    <alternativeName>
        <fullName evidence="6">Putative mRNA interferase YoeB</fullName>
    </alternativeName>
</protein>
<dbReference type="Proteomes" id="UP000009320">
    <property type="component" value="Unassembled WGS sequence"/>
</dbReference>
<keyword evidence="3" id="KW-0540">Nuclease</keyword>
<evidence type="ECO:0000256" key="7">
    <source>
        <dbReference type="ARBA" id="ARBA00050056"/>
    </source>
</evidence>
<dbReference type="GeneID" id="82847440"/>
<dbReference type="Pfam" id="PF06769">
    <property type="entry name" value="YoeB_toxin"/>
    <property type="match status" value="1"/>
</dbReference>
<reference evidence="8 9" key="1">
    <citation type="submission" date="2012-06" db="EMBL/GenBank/DDBJ databases">
        <title>Draft Genome Sequence of Lactobacillus hominis Strain CRBIP 24.179T, isolated from human intestine.</title>
        <authorList>
            <person name="Cousin S."/>
            <person name="Ma L."/>
            <person name="Bizet C."/>
            <person name="Loux V."/>
            <person name="Bouchier C."/>
            <person name="Clermont D."/>
            <person name="Creno S."/>
        </authorList>
    </citation>
    <scope>NUCLEOTIDE SEQUENCE [LARGE SCALE GENOMIC DNA]</scope>
    <source>
        <strain evidence="9">CRBIP 24.179T</strain>
    </source>
</reference>
<evidence type="ECO:0000313" key="9">
    <source>
        <dbReference type="Proteomes" id="UP000009320"/>
    </source>
</evidence>
<evidence type="ECO:0000256" key="3">
    <source>
        <dbReference type="ARBA" id="ARBA00022722"/>
    </source>
</evidence>
<evidence type="ECO:0000256" key="5">
    <source>
        <dbReference type="ARBA" id="ARBA00022801"/>
    </source>
</evidence>
<name>I7L6T8_9LACO</name>
<dbReference type="eggNOG" id="COG4115">
    <property type="taxonomic scope" value="Bacteria"/>
</dbReference>
<keyword evidence="5" id="KW-0378">Hydrolase</keyword>
<dbReference type="GO" id="GO:0006401">
    <property type="term" value="P:RNA catabolic process"/>
    <property type="evidence" value="ECO:0007669"/>
    <property type="project" value="InterPro"/>
</dbReference>
<dbReference type="PANTHER" id="PTHR38039">
    <property type="entry name" value="TOXIN YOEB"/>
    <property type="match status" value="1"/>
</dbReference>
<dbReference type="STRING" id="1423758.FC41_GL000763"/>
<evidence type="ECO:0000256" key="1">
    <source>
        <dbReference type="ARBA" id="ARBA00008172"/>
    </source>
</evidence>
<evidence type="ECO:0000256" key="2">
    <source>
        <dbReference type="ARBA" id="ARBA00022649"/>
    </source>
</evidence>
<dbReference type="AlphaFoldDB" id="I7L6T8"/>
<organism evidence="8 9">
    <name type="scientific">Lactobacillus hominis DSM 23910 = CRBIP 24.179</name>
    <dbReference type="NCBI Taxonomy" id="1423758"/>
    <lineage>
        <taxon>Bacteria</taxon>
        <taxon>Bacillati</taxon>
        <taxon>Bacillota</taxon>
        <taxon>Bacilli</taxon>
        <taxon>Lactobacillales</taxon>
        <taxon>Lactobacillaceae</taxon>
        <taxon>Lactobacillus</taxon>
    </lineage>
</organism>
<dbReference type="Gene3D" id="3.30.2310.20">
    <property type="entry name" value="RelE-like"/>
    <property type="match status" value="1"/>
</dbReference>
<evidence type="ECO:0000256" key="6">
    <source>
        <dbReference type="ARBA" id="ARBA00030388"/>
    </source>
</evidence>
<sequence length="86" mass="10408">MKVIWSDESWNDFEYWLDNNKSNVKKIRKLIKDIKRHPFDGIGKPEPLHDNLSGLWSRRITNEQRLVYYVEDKSLNIVSARFHYSK</sequence>
<comment type="caution">
    <text evidence="8">The sequence shown here is derived from an EMBL/GenBank/DDBJ whole genome shotgun (WGS) entry which is preliminary data.</text>
</comment>
<evidence type="ECO:0000256" key="4">
    <source>
        <dbReference type="ARBA" id="ARBA00022759"/>
    </source>
</evidence>